<feature type="transmembrane region" description="Helical" evidence="2">
    <location>
        <begin position="53"/>
        <end position="75"/>
    </location>
</feature>
<dbReference type="RefSeq" id="WP_109693372.1">
    <property type="nucleotide sequence ID" value="NZ_QGDD01000003.1"/>
</dbReference>
<organism evidence="3 4">
    <name type="scientific">Nocardioides silvaticus</name>
    <dbReference type="NCBI Taxonomy" id="2201891"/>
    <lineage>
        <taxon>Bacteria</taxon>
        <taxon>Bacillati</taxon>
        <taxon>Actinomycetota</taxon>
        <taxon>Actinomycetes</taxon>
        <taxon>Propionibacteriales</taxon>
        <taxon>Nocardioidaceae</taxon>
        <taxon>Nocardioides</taxon>
    </lineage>
</organism>
<keyword evidence="2" id="KW-1133">Transmembrane helix</keyword>
<protein>
    <submittedName>
        <fullName evidence="3">Uncharacterized protein</fullName>
    </submittedName>
</protein>
<keyword evidence="2" id="KW-0472">Membrane</keyword>
<evidence type="ECO:0000313" key="4">
    <source>
        <dbReference type="Proteomes" id="UP000245507"/>
    </source>
</evidence>
<gene>
    <name evidence="3" type="ORF">DJ010_09210</name>
</gene>
<keyword evidence="4" id="KW-1185">Reference proteome</keyword>
<accession>A0A316TFI9</accession>
<feature type="region of interest" description="Disordered" evidence="1">
    <location>
        <begin position="184"/>
        <end position="208"/>
    </location>
</feature>
<evidence type="ECO:0000256" key="1">
    <source>
        <dbReference type="SAM" id="MobiDB-lite"/>
    </source>
</evidence>
<comment type="caution">
    <text evidence="3">The sequence shown here is derived from an EMBL/GenBank/DDBJ whole genome shotgun (WGS) entry which is preliminary data.</text>
</comment>
<keyword evidence="2" id="KW-0812">Transmembrane</keyword>
<dbReference type="AlphaFoldDB" id="A0A316TFI9"/>
<dbReference type="EMBL" id="QGDD01000003">
    <property type="protein sequence ID" value="PWN03283.1"/>
    <property type="molecule type" value="Genomic_DNA"/>
</dbReference>
<name>A0A316TFI9_9ACTN</name>
<evidence type="ECO:0000256" key="2">
    <source>
        <dbReference type="SAM" id="Phobius"/>
    </source>
</evidence>
<evidence type="ECO:0000313" key="3">
    <source>
        <dbReference type="EMBL" id="PWN03283.1"/>
    </source>
</evidence>
<reference evidence="3 4" key="1">
    <citation type="submission" date="2018-05" db="EMBL/GenBank/DDBJ databases">
        <title>Nocardioides silvaticus genome.</title>
        <authorList>
            <person name="Li C."/>
            <person name="Wang G."/>
        </authorList>
    </citation>
    <scope>NUCLEOTIDE SEQUENCE [LARGE SCALE GENOMIC DNA]</scope>
    <source>
        <strain evidence="3 4">CCTCC AB 2018079</strain>
    </source>
</reference>
<sequence length="208" mass="22557">MADLAAPDEGRIEHRLRRDLHAVDELIPGPAVTSDLVADTRRRGAGLLAHRRVTTAVVVVLAVLAVTAVLVSPALGRAQPSSSYRPDLPADPIELGCYPLPRGLTLDFPYQVRSDGDLGGRRVLTLHWDELDAAEVRRRLDTALDRAGLPRDAATVTPFPDLPRDAVVRGTVVLRLPLARLASDDPECQDPATTKRFPPDWAPSTTYG</sequence>
<dbReference type="Proteomes" id="UP000245507">
    <property type="component" value="Unassembled WGS sequence"/>
</dbReference>
<dbReference type="OrthoDB" id="3783238at2"/>
<proteinExistence type="predicted"/>